<dbReference type="Pfam" id="PF02554">
    <property type="entry name" value="CstA"/>
    <property type="match status" value="2"/>
</dbReference>
<dbReference type="GO" id="GO:0009267">
    <property type="term" value="P:cellular response to starvation"/>
    <property type="evidence" value="ECO:0007669"/>
    <property type="project" value="InterPro"/>
</dbReference>
<evidence type="ECO:0000259" key="8">
    <source>
        <dbReference type="Pfam" id="PF02554"/>
    </source>
</evidence>
<accession>A0A430AN84</accession>
<feature type="transmembrane region" description="Helical" evidence="7">
    <location>
        <begin position="227"/>
        <end position="246"/>
    </location>
</feature>
<feature type="transmembrane region" description="Helical" evidence="7">
    <location>
        <begin position="130"/>
        <end position="150"/>
    </location>
</feature>
<protein>
    <submittedName>
        <fullName evidence="9">Carbon starvation protein A</fullName>
    </submittedName>
</protein>
<dbReference type="PANTHER" id="PTHR30252">
    <property type="entry name" value="INNER MEMBRANE PEPTIDE TRANSPORTER"/>
    <property type="match status" value="1"/>
</dbReference>
<evidence type="ECO:0000256" key="2">
    <source>
        <dbReference type="ARBA" id="ARBA00007755"/>
    </source>
</evidence>
<reference evidence="9 10" key="1">
    <citation type="submission" date="2017-05" db="EMBL/GenBank/DDBJ databases">
        <title>Vagococcus spp. assemblies.</title>
        <authorList>
            <person name="Gulvik C.A."/>
        </authorList>
    </citation>
    <scope>NUCLEOTIDE SEQUENCE [LARGE SCALE GENOMIC DNA]</scope>
    <source>
        <strain evidence="9 10">CCUG 51432</strain>
    </source>
</reference>
<name>A0A430AN84_9ENTE</name>
<keyword evidence="3" id="KW-1003">Cell membrane</keyword>
<dbReference type="RefSeq" id="WP_126809829.1">
    <property type="nucleotide sequence ID" value="NZ_NGKA01000020.1"/>
</dbReference>
<sequence length="585" mass="63045">MNGVVLLLIAIACFVVAYFGYSKWLEKKWGIDPQAVTPAYRFKDGQDYMPEPAFMVFSHQFSSITGAGPVTGPIIAAMFGWLPAFLWIVFGGIFFGAVHDFGAMYASVKNEGKSIGLIIEKYIGKTGKKLFLLFSWLFSLLVIAAFGDIVANTFNGKTIGVADTVNTANASAASISMIFILTAIIFGFLIKRMNLSGKAAHVVGVVLLFGTLALGMAFPLFASKQVWLLVVFGYLFLASVMPMWLLMAPRDFLSTYMLLGMIIAAVLGLIVERPDMNLNMFNGFVIEDAAGNLTYLFPILFITVACGAVSGFHSLVSSGTSSKQIKNEKHIRPVSFGAMMCECVLAVAALVVAGAAAKNGQLPEGTPFQIFSSSVAGFLTSFGLPVMVAQSFMTMCVSALALTSLDSVARIGRMSLQELVSDGEAKPSGIAGWLSNKYVATILTLGVGFALAQGGYNSVWPLFGSANQLLAAMVMIAIAVYLKTSKKSGVMFYIPMVVMLTVTFTALSMSIYKLFIKLISANEFLLFVPKEISAGQFVLLSDGLQLIFAFCLLGLGFMVAVRCLRTLIQPLSEKVEQKMPVYDEK</sequence>
<keyword evidence="6 7" id="KW-0472">Membrane</keyword>
<dbReference type="PANTHER" id="PTHR30252:SF0">
    <property type="entry name" value="PEPTIDE TRANSPORTER CSTA"/>
    <property type="match status" value="1"/>
</dbReference>
<comment type="caution">
    <text evidence="9">The sequence shown here is derived from an EMBL/GenBank/DDBJ whole genome shotgun (WGS) entry which is preliminary data.</text>
</comment>
<comment type="subcellular location">
    <subcellularLocation>
        <location evidence="1">Cell membrane</location>
        <topology evidence="1">Multi-pass membrane protein</topology>
    </subcellularLocation>
</comment>
<dbReference type="EMBL" id="NGKA01000020">
    <property type="protein sequence ID" value="RSU09578.1"/>
    <property type="molecule type" value="Genomic_DNA"/>
</dbReference>
<feature type="transmembrane region" description="Helical" evidence="7">
    <location>
        <begin position="438"/>
        <end position="456"/>
    </location>
</feature>
<feature type="transmembrane region" description="Helical" evidence="7">
    <location>
        <begin position="462"/>
        <end position="482"/>
    </location>
</feature>
<feature type="transmembrane region" description="Helical" evidence="7">
    <location>
        <begin position="253"/>
        <end position="271"/>
    </location>
</feature>
<proteinExistence type="inferred from homology"/>
<feature type="transmembrane region" description="Helical" evidence="7">
    <location>
        <begin position="336"/>
        <end position="357"/>
    </location>
</feature>
<organism evidence="9 10">
    <name type="scientific">Vagococcus elongatus</name>
    <dbReference type="NCBI Taxonomy" id="180344"/>
    <lineage>
        <taxon>Bacteria</taxon>
        <taxon>Bacillati</taxon>
        <taxon>Bacillota</taxon>
        <taxon>Bacilli</taxon>
        <taxon>Lactobacillales</taxon>
        <taxon>Enterococcaceae</taxon>
        <taxon>Vagococcus</taxon>
    </lineage>
</organism>
<evidence type="ECO:0000256" key="5">
    <source>
        <dbReference type="ARBA" id="ARBA00022989"/>
    </source>
</evidence>
<comment type="similarity">
    <text evidence="2">Belongs to the peptide transporter carbon starvation (CstA) (TC 2.A.114) family.</text>
</comment>
<dbReference type="AlphaFoldDB" id="A0A430AN84"/>
<dbReference type="InterPro" id="IPR051605">
    <property type="entry name" value="CstA"/>
</dbReference>
<dbReference type="OrthoDB" id="9761224at2"/>
<evidence type="ECO:0000256" key="4">
    <source>
        <dbReference type="ARBA" id="ARBA00022692"/>
    </source>
</evidence>
<evidence type="ECO:0000256" key="7">
    <source>
        <dbReference type="SAM" id="Phobius"/>
    </source>
</evidence>
<feature type="transmembrane region" description="Helical" evidence="7">
    <location>
        <begin position="74"/>
        <end position="98"/>
    </location>
</feature>
<feature type="transmembrane region" description="Helical" evidence="7">
    <location>
        <begin position="295"/>
        <end position="316"/>
    </location>
</feature>
<evidence type="ECO:0000256" key="6">
    <source>
        <dbReference type="ARBA" id="ARBA00023136"/>
    </source>
</evidence>
<keyword evidence="4 7" id="KW-0812">Transmembrane</keyword>
<keyword evidence="5 7" id="KW-1133">Transmembrane helix</keyword>
<feature type="transmembrane region" description="Helical" evidence="7">
    <location>
        <begin position="543"/>
        <end position="564"/>
    </location>
</feature>
<keyword evidence="10" id="KW-1185">Reference proteome</keyword>
<dbReference type="GO" id="GO:0005886">
    <property type="term" value="C:plasma membrane"/>
    <property type="evidence" value="ECO:0007669"/>
    <property type="project" value="UniProtKB-SubCell"/>
</dbReference>
<dbReference type="Proteomes" id="UP000287605">
    <property type="component" value="Unassembled WGS sequence"/>
</dbReference>
<feature type="transmembrane region" description="Helical" evidence="7">
    <location>
        <begin position="494"/>
        <end position="516"/>
    </location>
</feature>
<dbReference type="InterPro" id="IPR003706">
    <property type="entry name" value="CstA_N"/>
</dbReference>
<feature type="domain" description="CstA N-terminal" evidence="8">
    <location>
        <begin position="2"/>
        <end position="355"/>
    </location>
</feature>
<evidence type="ECO:0000313" key="9">
    <source>
        <dbReference type="EMBL" id="RSU09578.1"/>
    </source>
</evidence>
<gene>
    <name evidence="9" type="ORF">CBF29_11275</name>
</gene>
<evidence type="ECO:0000256" key="1">
    <source>
        <dbReference type="ARBA" id="ARBA00004651"/>
    </source>
</evidence>
<evidence type="ECO:0000313" key="10">
    <source>
        <dbReference type="Proteomes" id="UP000287605"/>
    </source>
</evidence>
<feature type="transmembrane region" description="Helical" evidence="7">
    <location>
        <begin position="202"/>
        <end position="221"/>
    </location>
</feature>
<feature type="transmembrane region" description="Helical" evidence="7">
    <location>
        <begin position="170"/>
        <end position="190"/>
    </location>
</feature>
<feature type="transmembrane region" description="Helical" evidence="7">
    <location>
        <begin position="377"/>
        <end position="405"/>
    </location>
</feature>
<evidence type="ECO:0000256" key="3">
    <source>
        <dbReference type="ARBA" id="ARBA00022475"/>
    </source>
</evidence>
<feature type="domain" description="CstA N-terminal" evidence="8">
    <location>
        <begin position="364"/>
        <end position="506"/>
    </location>
</feature>